<dbReference type="Proteomes" id="UP001159100">
    <property type="component" value="Unassembled WGS sequence"/>
</dbReference>
<gene>
    <name evidence="1" type="ORF">POF45_18645</name>
</gene>
<evidence type="ECO:0000313" key="1">
    <source>
        <dbReference type="EMBL" id="MDI2593426.1"/>
    </source>
</evidence>
<dbReference type="RefSeq" id="WP_259498691.1">
    <property type="nucleotide sequence ID" value="NZ_JARBWL010000002.1"/>
</dbReference>
<accession>A0ABT6QRA2</accession>
<keyword evidence="2" id="KW-1185">Reference proteome</keyword>
<comment type="caution">
    <text evidence="1">The sequence shown here is derived from an EMBL/GenBank/DDBJ whole genome shotgun (WGS) entry which is preliminary data.</text>
</comment>
<proteinExistence type="predicted"/>
<evidence type="ECO:0000313" key="2">
    <source>
        <dbReference type="Proteomes" id="UP001159100"/>
    </source>
</evidence>
<name>A0ABT6QRA2_9PSED</name>
<protein>
    <submittedName>
        <fullName evidence="1">Uncharacterized protein</fullName>
    </submittedName>
</protein>
<dbReference type="EMBL" id="JARBWL010000002">
    <property type="protein sequence ID" value="MDI2593426.1"/>
    <property type="molecule type" value="Genomic_DNA"/>
</dbReference>
<reference evidence="1 2" key="1">
    <citation type="submission" date="2023-02" db="EMBL/GenBank/DDBJ databases">
        <title>Pseudomonas chrutzelriedensis sp. nov., a potently antifungal strain isolated from moss.</title>
        <authorList>
            <person name="Schnyder A."/>
            <person name="Kalawong R."/>
            <person name="Eberl L."/>
            <person name="Agnoli K."/>
        </authorList>
    </citation>
    <scope>NUCLEOTIDE SEQUENCE [LARGE SCALE GENOMIC DNA]</scope>
    <source>
        <strain evidence="1 2">681</strain>
    </source>
</reference>
<organism evidence="1 2">
    <name type="scientific">Pseudomonas fungipugnans</name>
    <dbReference type="NCBI Taxonomy" id="3024217"/>
    <lineage>
        <taxon>Bacteria</taxon>
        <taxon>Pseudomonadati</taxon>
        <taxon>Pseudomonadota</taxon>
        <taxon>Gammaproteobacteria</taxon>
        <taxon>Pseudomonadales</taxon>
        <taxon>Pseudomonadaceae</taxon>
        <taxon>Pseudomonas</taxon>
    </lineage>
</organism>
<sequence>MQQHLEFSWAQTKCYQCGDAEQTVKKFVMKAAARQKKQRAQKQEIAKWEDPQANEIEDSIGGAVQRAELHAVRFNPEVVRPFSTMAI</sequence>